<gene>
    <name evidence="8" type="ORF">GCM10009039_01700</name>
</gene>
<feature type="transmembrane region" description="Helical" evidence="6">
    <location>
        <begin position="280"/>
        <end position="304"/>
    </location>
</feature>
<dbReference type="PANTHER" id="PTHR43124:SF3">
    <property type="entry name" value="CHLORAMPHENICOL EFFLUX PUMP RV0191"/>
    <property type="match status" value="1"/>
</dbReference>
<evidence type="ECO:0000313" key="8">
    <source>
        <dbReference type="EMBL" id="GGL47064.1"/>
    </source>
</evidence>
<name>A0A830F7K9_9EURY</name>
<feature type="transmembrane region" description="Helical" evidence="6">
    <location>
        <begin position="34"/>
        <end position="57"/>
    </location>
</feature>
<comment type="subcellular location">
    <subcellularLocation>
        <location evidence="1">Cell membrane</location>
        <topology evidence="1">Multi-pass membrane protein</topology>
    </subcellularLocation>
</comment>
<dbReference type="Pfam" id="PF07690">
    <property type="entry name" value="MFS_1"/>
    <property type="match status" value="1"/>
</dbReference>
<accession>A0A830F7K9</accession>
<evidence type="ECO:0000256" key="4">
    <source>
        <dbReference type="ARBA" id="ARBA00022989"/>
    </source>
</evidence>
<dbReference type="Proteomes" id="UP000607197">
    <property type="component" value="Unassembled WGS sequence"/>
</dbReference>
<feature type="domain" description="Major facilitator superfamily (MFS) profile" evidence="7">
    <location>
        <begin position="1"/>
        <end position="376"/>
    </location>
</feature>
<keyword evidence="2" id="KW-1003">Cell membrane</keyword>
<evidence type="ECO:0000256" key="5">
    <source>
        <dbReference type="ARBA" id="ARBA00023136"/>
    </source>
</evidence>
<feature type="transmembrane region" description="Helical" evidence="6">
    <location>
        <begin position="133"/>
        <end position="151"/>
    </location>
</feature>
<proteinExistence type="predicted"/>
<dbReference type="EMBL" id="BMPG01000001">
    <property type="protein sequence ID" value="GGL47064.1"/>
    <property type="molecule type" value="Genomic_DNA"/>
</dbReference>
<dbReference type="InterPro" id="IPR011701">
    <property type="entry name" value="MFS"/>
</dbReference>
<keyword evidence="3 6" id="KW-0812">Transmembrane</keyword>
<dbReference type="InterPro" id="IPR036259">
    <property type="entry name" value="MFS_trans_sf"/>
</dbReference>
<dbReference type="InterPro" id="IPR050189">
    <property type="entry name" value="MFS_Efflux_Transporters"/>
</dbReference>
<dbReference type="SUPFAM" id="SSF103473">
    <property type="entry name" value="MFS general substrate transporter"/>
    <property type="match status" value="1"/>
</dbReference>
<evidence type="ECO:0000256" key="3">
    <source>
        <dbReference type="ARBA" id="ARBA00022692"/>
    </source>
</evidence>
<feature type="transmembrane region" description="Helical" evidence="6">
    <location>
        <begin position="240"/>
        <end position="260"/>
    </location>
</feature>
<dbReference type="InterPro" id="IPR020846">
    <property type="entry name" value="MFS_dom"/>
</dbReference>
<dbReference type="GO" id="GO:0022857">
    <property type="term" value="F:transmembrane transporter activity"/>
    <property type="evidence" value="ECO:0007669"/>
    <property type="project" value="InterPro"/>
</dbReference>
<evidence type="ECO:0000256" key="6">
    <source>
        <dbReference type="SAM" id="Phobius"/>
    </source>
</evidence>
<feature type="transmembrane region" description="Helical" evidence="6">
    <location>
        <begin position="69"/>
        <end position="98"/>
    </location>
</feature>
<comment type="caution">
    <text evidence="8">The sequence shown here is derived from an EMBL/GenBank/DDBJ whole genome shotgun (WGS) entry which is preliminary data.</text>
</comment>
<reference evidence="8" key="2">
    <citation type="submission" date="2020-09" db="EMBL/GenBank/DDBJ databases">
        <authorList>
            <person name="Sun Q."/>
            <person name="Ohkuma M."/>
        </authorList>
    </citation>
    <scope>NUCLEOTIDE SEQUENCE</scope>
    <source>
        <strain evidence="8">JCM 19596</strain>
    </source>
</reference>
<protein>
    <submittedName>
        <fullName evidence="8">MFS transporter</fullName>
    </submittedName>
</protein>
<evidence type="ECO:0000313" key="9">
    <source>
        <dbReference type="Proteomes" id="UP000607197"/>
    </source>
</evidence>
<dbReference type="Gene3D" id="1.20.1250.20">
    <property type="entry name" value="MFS general substrate transporter like domains"/>
    <property type="match status" value="2"/>
</dbReference>
<dbReference type="PROSITE" id="PS50850">
    <property type="entry name" value="MFS"/>
    <property type="match status" value="1"/>
</dbReference>
<reference evidence="8" key="1">
    <citation type="journal article" date="2014" name="Int. J. Syst. Evol. Microbiol.">
        <title>Complete genome sequence of Corynebacterium casei LMG S-19264T (=DSM 44701T), isolated from a smear-ripened cheese.</title>
        <authorList>
            <consortium name="US DOE Joint Genome Institute (JGI-PGF)"/>
            <person name="Walter F."/>
            <person name="Albersmeier A."/>
            <person name="Kalinowski J."/>
            <person name="Ruckert C."/>
        </authorList>
    </citation>
    <scope>NUCLEOTIDE SEQUENCE</scope>
    <source>
        <strain evidence="8">JCM 19596</strain>
    </source>
</reference>
<keyword evidence="4 6" id="KW-1133">Transmembrane helix</keyword>
<evidence type="ECO:0000256" key="1">
    <source>
        <dbReference type="ARBA" id="ARBA00004651"/>
    </source>
</evidence>
<keyword evidence="9" id="KW-1185">Reference proteome</keyword>
<dbReference type="GO" id="GO:0005886">
    <property type="term" value="C:plasma membrane"/>
    <property type="evidence" value="ECO:0007669"/>
    <property type="project" value="UniProtKB-SubCell"/>
</dbReference>
<dbReference type="AlphaFoldDB" id="A0A830F7K9"/>
<keyword evidence="5 6" id="KW-0472">Membrane</keyword>
<feature type="transmembrane region" description="Helical" evidence="6">
    <location>
        <begin position="350"/>
        <end position="372"/>
    </location>
</feature>
<dbReference type="PANTHER" id="PTHR43124">
    <property type="entry name" value="PURINE EFFLUX PUMP PBUE"/>
    <property type="match status" value="1"/>
</dbReference>
<organism evidence="8 9">
    <name type="scientific">Halocalculus aciditolerans</name>
    <dbReference type="NCBI Taxonomy" id="1383812"/>
    <lineage>
        <taxon>Archaea</taxon>
        <taxon>Methanobacteriati</taxon>
        <taxon>Methanobacteriota</taxon>
        <taxon>Stenosarchaea group</taxon>
        <taxon>Halobacteria</taxon>
        <taxon>Halobacteriales</taxon>
        <taxon>Halobacteriaceae</taxon>
        <taxon>Halocalculus</taxon>
    </lineage>
</organism>
<feature type="transmembrane region" description="Helical" evidence="6">
    <location>
        <begin position="157"/>
        <end position="178"/>
    </location>
</feature>
<evidence type="ECO:0000259" key="7">
    <source>
        <dbReference type="PROSITE" id="PS50850"/>
    </source>
</evidence>
<sequence>MLAACTGAYFAVRVGQLALSPVLPAVVDDLHVSTATAGLALTVMWLAYAAAQLPSGLLAGRLGGRQTVLLALGGVAVGAALVAVAGSPVAFVAAVVVVGGAAGLYYNAGASLLASAFDAVGAPIGLHKLGSRAAGVVTPVAAAGLLAVAGWRAVPAAATGVAVLGVVGTVGVVGATPAPGGATPSVRAGVWSAVEALRRPEVAGTTVLTAGGEFVEQAVLSFLPTFLAAYRGVSLGTAGALFAVTFVAAAAVGPVAGWLADRYSANAAATATMTAGVAGFLVLLGGPAVALPVGAALVGLSMGWSAPLQSRVLNALEDGERGAGFGAYRTGYLAVGSLGSVVVGTTAAKAGWGVAVALLAAVLALAALGLLAERVA</sequence>
<evidence type="ECO:0000256" key="2">
    <source>
        <dbReference type="ARBA" id="ARBA00022475"/>
    </source>
</evidence>